<organism evidence="2 3">
    <name type="scientific">Virgibacillus necropolis</name>
    <dbReference type="NCBI Taxonomy" id="163877"/>
    <lineage>
        <taxon>Bacteria</taxon>
        <taxon>Bacillati</taxon>
        <taxon>Bacillota</taxon>
        <taxon>Bacilli</taxon>
        <taxon>Bacillales</taxon>
        <taxon>Bacillaceae</taxon>
        <taxon>Virgibacillus</taxon>
    </lineage>
</organism>
<dbReference type="InterPro" id="IPR029063">
    <property type="entry name" value="SAM-dependent_MTases_sf"/>
</dbReference>
<accession>A0A221MHE8</accession>
<name>A0A221MHE8_9BACI</name>
<dbReference type="InterPro" id="IPR050447">
    <property type="entry name" value="Erg6_SMT_methyltransf"/>
</dbReference>
<proteinExistence type="predicted"/>
<dbReference type="PANTHER" id="PTHR44068:SF11">
    <property type="entry name" value="GERANYL DIPHOSPHATE 2-C-METHYLTRANSFERASE"/>
    <property type="match status" value="1"/>
</dbReference>
<reference evidence="2 3" key="1">
    <citation type="journal article" date="2003" name="Int. J. Syst. Evol. Microbiol.">
        <title>Virgibacillus carmonensis sp. nov., Virgibacillus necropolis sp. nov. and Virgibacillus picturae sp. nov., three novel species isolated from deteriorated mural paintings, transfer of the species of the genus salibacillus to Virgibacillus, as Virgibacillus marismortui comb. nov. and Virgibacillus salexigens comb. nov., and emended description of the genus Virgibacillus.</title>
        <authorList>
            <person name="Heyrman J."/>
            <person name="Logan N.A."/>
            <person name="Busse H.J."/>
            <person name="Balcaen A."/>
            <person name="Lebbe L."/>
            <person name="Rodriguez-Diaz M."/>
            <person name="Swings J."/>
            <person name="De Vos P."/>
        </authorList>
    </citation>
    <scope>NUCLEOTIDE SEQUENCE [LARGE SCALE GENOMIC DNA]</scope>
    <source>
        <strain evidence="2 3">LMG 19488</strain>
    </source>
</reference>
<dbReference type="EMBL" id="CP022437">
    <property type="protein sequence ID" value="ASN07066.1"/>
    <property type="molecule type" value="Genomic_DNA"/>
</dbReference>
<dbReference type="AlphaFoldDB" id="A0A221MHE8"/>
<dbReference type="KEGG" id="vne:CFK40_19625"/>
<dbReference type="Proteomes" id="UP000204391">
    <property type="component" value="Chromosome"/>
</dbReference>
<dbReference type="Pfam" id="PF13649">
    <property type="entry name" value="Methyltransf_25"/>
    <property type="match status" value="1"/>
</dbReference>
<keyword evidence="3" id="KW-1185">Reference proteome</keyword>
<dbReference type="OrthoDB" id="43862at2"/>
<protein>
    <recommendedName>
        <fullName evidence="1">Methyltransferase domain-containing protein</fullName>
    </recommendedName>
</protein>
<evidence type="ECO:0000259" key="1">
    <source>
        <dbReference type="Pfam" id="PF13649"/>
    </source>
</evidence>
<dbReference type="InterPro" id="IPR041698">
    <property type="entry name" value="Methyltransf_25"/>
</dbReference>
<feature type="domain" description="Methyltransferase" evidence="1">
    <location>
        <begin position="40"/>
        <end position="113"/>
    </location>
</feature>
<dbReference type="CDD" id="cd02440">
    <property type="entry name" value="AdoMet_MTases"/>
    <property type="match status" value="1"/>
</dbReference>
<dbReference type="Gene3D" id="3.40.50.150">
    <property type="entry name" value="Vaccinia Virus protein VP39"/>
    <property type="match status" value="1"/>
</dbReference>
<sequence>MQLRLGDKLSFLRVGGAHPGGLALTKAFLKNVKIDRNSKILDAGCGTGQSSAYLAKTYGCSVTALDRHPIMLQKARQRFCRENVTADVVQGDIGNIPLVDESFDLTFLVRSLLQNL</sequence>
<dbReference type="RefSeq" id="WP_089534060.1">
    <property type="nucleotide sequence ID" value="NZ_CP022437.1"/>
</dbReference>
<evidence type="ECO:0000313" key="3">
    <source>
        <dbReference type="Proteomes" id="UP000204391"/>
    </source>
</evidence>
<dbReference type="SUPFAM" id="SSF53335">
    <property type="entry name" value="S-adenosyl-L-methionine-dependent methyltransferases"/>
    <property type="match status" value="1"/>
</dbReference>
<dbReference type="PANTHER" id="PTHR44068">
    <property type="entry name" value="ZGC:194242"/>
    <property type="match status" value="1"/>
</dbReference>
<evidence type="ECO:0000313" key="2">
    <source>
        <dbReference type="EMBL" id="ASN07066.1"/>
    </source>
</evidence>
<gene>
    <name evidence="2" type="ORF">CFK40_19625</name>
</gene>